<evidence type="ECO:0000313" key="3">
    <source>
        <dbReference type="Proteomes" id="UP000659124"/>
    </source>
</evidence>
<proteinExistence type="predicted"/>
<evidence type="ECO:0000313" key="2">
    <source>
        <dbReference type="EMBL" id="MBC9934923.1"/>
    </source>
</evidence>
<comment type="caution">
    <text evidence="2">The sequence shown here is derived from an EMBL/GenBank/DDBJ whole genome shotgun (WGS) entry which is preliminary data.</text>
</comment>
<dbReference type="EMBL" id="JACVFC010000007">
    <property type="protein sequence ID" value="MBC9934923.1"/>
    <property type="molecule type" value="Genomic_DNA"/>
</dbReference>
<feature type="domain" description="DUF218" evidence="1">
    <location>
        <begin position="5"/>
        <end position="142"/>
    </location>
</feature>
<gene>
    <name evidence="2" type="ORF">ICL07_31385</name>
</gene>
<name>A0ABR7TXX2_9BACT</name>
<dbReference type="RefSeq" id="WP_188092018.1">
    <property type="nucleotide sequence ID" value="NZ_JACVFC010000007.1"/>
</dbReference>
<dbReference type="InterPro" id="IPR003848">
    <property type="entry name" value="DUF218"/>
</dbReference>
<protein>
    <submittedName>
        <fullName evidence="2">YdcF family protein</fullName>
    </submittedName>
</protein>
<dbReference type="InterPro" id="IPR051599">
    <property type="entry name" value="Cell_Envelope_Assoc"/>
</dbReference>
<sequence length="162" mass="18302">MNKLLIVLGAPNDHLGNLSAVAKDRLTCAAHFYTSNDDFKLVCTGGFGEHFNTTDQPHYYYAKQFLINNGVPENVFLDCPPSANTWEDFQLTKDLVWDLQPDILVIITSDFHLPRAKTLFDKIIHYPKVVFVPASSSLTEAELLPLLEHEQRALTKIRTTTV</sequence>
<dbReference type="InterPro" id="IPR014729">
    <property type="entry name" value="Rossmann-like_a/b/a_fold"/>
</dbReference>
<dbReference type="CDD" id="cd06259">
    <property type="entry name" value="YdcF-like"/>
    <property type="match status" value="1"/>
</dbReference>
<dbReference type="PANTHER" id="PTHR30336:SF20">
    <property type="entry name" value="DUF218 DOMAIN-CONTAINING PROTEIN"/>
    <property type="match status" value="1"/>
</dbReference>
<dbReference type="Proteomes" id="UP000659124">
    <property type="component" value="Unassembled WGS sequence"/>
</dbReference>
<dbReference type="Gene3D" id="3.40.50.620">
    <property type="entry name" value="HUPs"/>
    <property type="match status" value="1"/>
</dbReference>
<organism evidence="2 3">
    <name type="scientific">Chitinophaga qingshengii</name>
    <dbReference type="NCBI Taxonomy" id="1569794"/>
    <lineage>
        <taxon>Bacteria</taxon>
        <taxon>Pseudomonadati</taxon>
        <taxon>Bacteroidota</taxon>
        <taxon>Chitinophagia</taxon>
        <taxon>Chitinophagales</taxon>
        <taxon>Chitinophagaceae</taxon>
        <taxon>Chitinophaga</taxon>
    </lineage>
</organism>
<accession>A0ABR7TXX2</accession>
<reference evidence="2 3" key="1">
    <citation type="submission" date="2020-09" db="EMBL/GenBank/DDBJ databases">
        <title>Genome sequences of type strains of Chitinophaga qingshengii and Chitinophaga varians.</title>
        <authorList>
            <person name="Kittiwongwattana C."/>
        </authorList>
    </citation>
    <scope>NUCLEOTIDE SEQUENCE [LARGE SCALE GENOMIC DNA]</scope>
    <source>
        <strain evidence="2 3">JCM 30026</strain>
    </source>
</reference>
<evidence type="ECO:0000259" key="1">
    <source>
        <dbReference type="Pfam" id="PF02698"/>
    </source>
</evidence>
<keyword evidence="3" id="KW-1185">Reference proteome</keyword>
<dbReference type="PANTHER" id="PTHR30336">
    <property type="entry name" value="INNER MEMBRANE PROTEIN, PROBABLE PERMEASE"/>
    <property type="match status" value="1"/>
</dbReference>
<dbReference type="Pfam" id="PF02698">
    <property type="entry name" value="DUF218"/>
    <property type="match status" value="1"/>
</dbReference>